<sequence length="127" mass="14478">MPVTTLSGAGALPAIAVYYYRRLYSTEDIGIIRDDMFDWMKGKFTKVRASEFACPWKYWAYIQTPKPDSLLPKLAIAVLSIAVNTATCERLFSALRLLHTTKRNRLGWSKALDIETIAKHVRQRALN</sequence>
<accession>A0A225WBZ3</accession>
<name>A0A225WBZ3_9STRA</name>
<dbReference type="Proteomes" id="UP000198211">
    <property type="component" value="Unassembled WGS sequence"/>
</dbReference>
<keyword evidence="3" id="KW-1185">Reference proteome</keyword>
<reference evidence="3" key="1">
    <citation type="submission" date="2017-03" db="EMBL/GenBank/DDBJ databases">
        <title>Phytopthora megakarya and P. palmivora, two closely related causual agents of cacao black pod achieved similar genome size and gene model numbers by different mechanisms.</title>
        <authorList>
            <person name="Ali S."/>
            <person name="Shao J."/>
            <person name="Larry D.J."/>
            <person name="Kronmiller B."/>
            <person name="Shen D."/>
            <person name="Strem M.D."/>
            <person name="Melnick R.L."/>
            <person name="Guiltinan M.J."/>
            <person name="Tyler B.M."/>
            <person name="Meinhardt L.W."/>
            <person name="Bailey B.A."/>
        </authorList>
    </citation>
    <scope>NUCLEOTIDE SEQUENCE [LARGE SCALE GENOMIC DNA]</scope>
    <source>
        <strain evidence="3">zdho120</strain>
    </source>
</reference>
<organism evidence="2 3">
    <name type="scientific">Phytophthora megakarya</name>
    <dbReference type="NCBI Taxonomy" id="4795"/>
    <lineage>
        <taxon>Eukaryota</taxon>
        <taxon>Sar</taxon>
        <taxon>Stramenopiles</taxon>
        <taxon>Oomycota</taxon>
        <taxon>Peronosporomycetes</taxon>
        <taxon>Peronosporales</taxon>
        <taxon>Peronosporaceae</taxon>
        <taxon>Phytophthora</taxon>
    </lineage>
</organism>
<dbReference type="Pfam" id="PF05699">
    <property type="entry name" value="Dimer_Tnp_hAT"/>
    <property type="match status" value="1"/>
</dbReference>
<dbReference type="EMBL" id="NBNE01001195">
    <property type="protein sequence ID" value="OWZ15082.1"/>
    <property type="molecule type" value="Genomic_DNA"/>
</dbReference>
<dbReference type="OrthoDB" id="91442at2759"/>
<proteinExistence type="predicted"/>
<dbReference type="SUPFAM" id="SSF53098">
    <property type="entry name" value="Ribonuclease H-like"/>
    <property type="match status" value="1"/>
</dbReference>
<evidence type="ECO:0000259" key="1">
    <source>
        <dbReference type="Pfam" id="PF05699"/>
    </source>
</evidence>
<feature type="domain" description="HAT C-terminal dimerisation" evidence="1">
    <location>
        <begin position="70"/>
        <end position="107"/>
    </location>
</feature>
<dbReference type="AlphaFoldDB" id="A0A225WBZ3"/>
<dbReference type="GO" id="GO:0046983">
    <property type="term" value="F:protein dimerization activity"/>
    <property type="evidence" value="ECO:0007669"/>
    <property type="project" value="InterPro"/>
</dbReference>
<dbReference type="InterPro" id="IPR012337">
    <property type="entry name" value="RNaseH-like_sf"/>
</dbReference>
<comment type="caution">
    <text evidence="2">The sequence shown here is derived from an EMBL/GenBank/DDBJ whole genome shotgun (WGS) entry which is preliminary data.</text>
</comment>
<dbReference type="InterPro" id="IPR008906">
    <property type="entry name" value="HATC_C_dom"/>
</dbReference>
<evidence type="ECO:0000313" key="3">
    <source>
        <dbReference type="Proteomes" id="UP000198211"/>
    </source>
</evidence>
<evidence type="ECO:0000313" key="2">
    <source>
        <dbReference type="EMBL" id="OWZ15082.1"/>
    </source>
</evidence>
<protein>
    <recommendedName>
        <fullName evidence="1">HAT C-terminal dimerisation domain-containing protein</fullName>
    </recommendedName>
</protein>
<gene>
    <name evidence="2" type="ORF">PHMEG_00011341</name>
</gene>